<gene>
    <name evidence="1" type="ORF">PROQFM164_S01g001637</name>
</gene>
<proteinExistence type="predicted"/>
<accession>W6PVN0</accession>
<name>W6PVN0_PENRF</name>
<evidence type="ECO:0000313" key="1">
    <source>
        <dbReference type="EMBL" id="CDM27826.1"/>
    </source>
</evidence>
<dbReference type="AlphaFoldDB" id="W6PVN0"/>
<dbReference type="Proteomes" id="UP000030686">
    <property type="component" value="Unassembled WGS sequence"/>
</dbReference>
<protein>
    <submittedName>
        <fullName evidence="1">Genomic scaffold, ProqFM164S01</fullName>
    </submittedName>
</protein>
<evidence type="ECO:0000313" key="2">
    <source>
        <dbReference type="Proteomes" id="UP000030686"/>
    </source>
</evidence>
<reference evidence="1" key="1">
    <citation type="journal article" date="2014" name="Nat. Commun.">
        <title>Multiple recent horizontal transfers of a large genomic region in cheese making fungi.</title>
        <authorList>
            <person name="Cheeseman K."/>
            <person name="Ropars J."/>
            <person name="Renault P."/>
            <person name="Dupont J."/>
            <person name="Gouzy J."/>
            <person name="Branca A."/>
            <person name="Abraham A.L."/>
            <person name="Ceppi M."/>
            <person name="Conseiller E."/>
            <person name="Debuchy R."/>
            <person name="Malagnac F."/>
            <person name="Goarin A."/>
            <person name="Silar P."/>
            <person name="Lacoste S."/>
            <person name="Sallet E."/>
            <person name="Bensimon A."/>
            <person name="Giraud T."/>
            <person name="Brygoo Y."/>
        </authorList>
    </citation>
    <scope>NUCLEOTIDE SEQUENCE [LARGE SCALE GENOMIC DNA]</scope>
    <source>
        <strain evidence="1">FM164</strain>
    </source>
</reference>
<dbReference type="EMBL" id="HG792015">
    <property type="protein sequence ID" value="CDM27826.1"/>
    <property type="molecule type" value="Genomic_DNA"/>
</dbReference>
<organism evidence="1 2">
    <name type="scientific">Penicillium roqueforti (strain FM164)</name>
    <dbReference type="NCBI Taxonomy" id="1365484"/>
    <lineage>
        <taxon>Eukaryota</taxon>
        <taxon>Fungi</taxon>
        <taxon>Dikarya</taxon>
        <taxon>Ascomycota</taxon>
        <taxon>Pezizomycotina</taxon>
        <taxon>Eurotiomycetes</taxon>
        <taxon>Eurotiomycetidae</taxon>
        <taxon>Eurotiales</taxon>
        <taxon>Aspergillaceae</taxon>
        <taxon>Penicillium</taxon>
    </lineage>
</organism>
<sequence>MGVEIMGVEIMGVEISGFMEGGSLGNLFPCVQPLYNQVFERVENHLQEGPGQISMPETFFRPHQPEVRQALSSRKEGNRQITIGGERQLIIAER</sequence>
<keyword evidence="2" id="KW-1185">Reference proteome</keyword>